<organism evidence="3 4">
    <name type="scientific">Vibrio ulleungensis</name>
    <dbReference type="NCBI Taxonomy" id="2807619"/>
    <lineage>
        <taxon>Bacteria</taxon>
        <taxon>Pseudomonadati</taxon>
        <taxon>Pseudomonadota</taxon>
        <taxon>Gammaproteobacteria</taxon>
        <taxon>Vibrionales</taxon>
        <taxon>Vibrionaceae</taxon>
        <taxon>Vibrio</taxon>
    </lineage>
</organism>
<accession>A0ABS2HHT3</accession>
<evidence type="ECO:0000256" key="2">
    <source>
        <dbReference type="SAM" id="SignalP"/>
    </source>
</evidence>
<sequence length="368" mass="40244">MKRLLSSYPLIVLLVALVGCKGAQPNSSQRVATPISVETISVKTMPHYEIEREYVGQVRQTQRATLGFELGGKITAIYADVGDSVKKDTPLLQLDTQFIENENMELKAQQDEVVAQLALTNTTLRRQKQLKQKGFSADAEIDSLNSQVLVLKAKLARIEAALNNTLLKLKKSTIYAPYDGVIAQRYVSMGDVVNVGASTMTLLSSAHQEVVIGVPISVVPLAKQQSPITITVGEQEWTATLLNAAPNLDAHSRTVSLRYQLPENSHTLEKELAHISLAQVIQQPGAWVPISALSGGVQGLWNVLVVNNVEMVERRTVTVEHVTGTQAYVYGELFDQEKVISTGLHRVVAGQKVLAINTSEKVVNDDFL</sequence>
<dbReference type="NCBIfam" id="TIGR01730">
    <property type="entry name" value="RND_mfp"/>
    <property type="match status" value="1"/>
</dbReference>
<evidence type="ECO:0000313" key="4">
    <source>
        <dbReference type="Proteomes" id="UP000809621"/>
    </source>
</evidence>
<protein>
    <submittedName>
        <fullName evidence="3">Efflux RND transporter periplasmic adaptor subunit</fullName>
    </submittedName>
</protein>
<dbReference type="InterPro" id="IPR006143">
    <property type="entry name" value="RND_pump_MFP"/>
</dbReference>
<comment type="similarity">
    <text evidence="1">Belongs to the membrane fusion protein (MFP) (TC 8.A.1) family.</text>
</comment>
<dbReference type="Gene3D" id="2.40.30.170">
    <property type="match status" value="1"/>
</dbReference>
<dbReference type="Proteomes" id="UP000809621">
    <property type="component" value="Unassembled WGS sequence"/>
</dbReference>
<evidence type="ECO:0000256" key="1">
    <source>
        <dbReference type="ARBA" id="ARBA00009477"/>
    </source>
</evidence>
<feature type="signal peptide" evidence="2">
    <location>
        <begin position="1"/>
        <end position="23"/>
    </location>
</feature>
<feature type="chain" id="PRO_5047132254" evidence="2">
    <location>
        <begin position="24"/>
        <end position="368"/>
    </location>
</feature>
<dbReference type="Gene3D" id="2.40.420.20">
    <property type="match status" value="1"/>
</dbReference>
<dbReference type="Gene3D" id="2.40.50.100">
    <property type="match status" value="1"/>
</dbReference>
<dbReference type="Gene3D" id="1.10.287.470">
    <property type="entry name" value="Helix hairpin bin"/>
    <property type="match status" value="1"/>
</dbReference>
<dbReference type="PANTHER" id="PTHR30469">
    <property type="entry name" value="MULTIDRUG RESISTANCE PROTEIN MDTA"/>
    <property type="match status" value="1"/>
</dbReference>
<reference evidence="3 4" key="1">
    <citation type="submission" date="2021-02" db="EMBL/GenBank/DDBJ databases">
        <authorList>
            <person name="Park J.-S."/>
        </authorList>
    </citation>
    <scope>NUCLEOTIDE SEQUENCE [LARGE SCALE GENOMIC DNA]</scope>
    <source>
        <strain evidence="3 4">188UL20-2</strain>
    </source>
</reference>
<evidence type="ECO:0000313" key="3">
    <source>
        <dbReference type="EMBL" id="MBM7036231.1"/>
    </source>
</evidence>
<dbReference type="EMBL" id="JAFEUM010000002">
    <property type="protein sequence ID" value="MBM7036231.1"/>
    <property type="molecule type" value="Genomic_DNA"/>
</dbReference>
<name>A0ABS2HHT3_9VIBR</name>
<dbReference type="RefSeq" id="WP_205157817.1">
    <property type="nucleotide sequence ID" value="NZ_JAFEUM010000002.1"/>
</dbReference>
<dbReference type="PROSITE" id="PS51257">
    <property type="entry name" value="PROKAR_LIPOPROTEIN"/>
    <property type="match status" value="1"/>
</dbReference>
<dbReference type="SUPFAM" id="SSF111369">
    <property type="entry name" value="HlyD-like secretion proteins"/>
    <property type="match status" value="1"/>
</dbReference>
<proteinExistence type="inferred from homology"/>
<gene>
    <name evidence="3" type="ORF">JQC93_07375</name>
</gene>
<dbReference type="PANTHER" id="PTHR30469:SF11">
    <property type="entry name" value="BLL4320 PROTEIN"/>
    <property type="match status" value="1"/>
</dbReference>
<keyword evidence="2" id="KW-0732">Signal</keyword>
<comment type="caution">
    <text evidence="3">The sequence shown here is derived from an EMBL/GenBank/DDBJ whole genome shotgun (WGS) entry which is preliminary data.</text>
</comment>
<keyword evidence="4" id="KW-1185">Reference proteome</keyword>